<keyword evidence="1" id="KW-0175">Coiled coil</keyword>
<proteinExistence type="predicted"/>
<feature type="coiled-coil region" evidence="1">
    <location>
        <begin position="534"/>
        <end position="641"/>
    </location>
</feature>
<evidence type="ECO:0000313" key="3">
    <source>
        <dbReference type="Proteomes" id="UP000078046"/>
    </source>
</evidence>
<gene>
    <name evidence="2" type="ORF">A3Q56_02936</name>
</gene>
<dbReference type="AlphaFoldDB" id="A0A177B6L7"/>
<protein>
    <submittedName>
        <fullName evidence="2">Uncharacterized protein</fullName>
    </submittedName>
</protein>
<dbReference type="EMBL" id="LWCA01000297">
    <property type="protein sequence ID" value="OAF69342.1"/>
    <property type="molecule type" value="Genomic_DNA"/>
</dbReference>
<sequence>MSLRFRKNFLNFQNPDIDTQSYRKSKIIHVSKSVTNKIDQINSNSVKSCSDDSKCDGKIENSSNNNGSKSNSQISITKKSKVITNNVDEKKNLNKDKLKQNINFLKKFGKNEKYKVIIKDDEKDQVLTENTVCTLSNDNKPNCNEIVYKQEKNFDDKLEFFEKDEIGKVDIILKRKNNCDIKQEKMTYNLCNDEMNEKKNKIINLTESINDETEINQRNTLNTKSLTRISLIKNKEENKNDNVTKDDDKETQTDTLNVYQTNINSLESSDLFDTYNSPLVNSLRKELFHRSKQCRQFKTVLIKKDKNLIQHQEIVHLAQIIFREILENENIINLLKFNDFDGEKININSITADESNASIKCDSINLESIDLNKMELYSSEYGQATFMEPSINMEDSGVSFDTHQDVKKFNIDLMDFNKSNKNIENTKSETFASFGQYSLSDPSSLLDNLEVKSSSKTSDTNFSNINTSVSKIFNDIDRILKFKHFNQEKLNINLNLQFFKLLENDVFSESENMCYKDIVCINIFNLFIQSHYKLEQYQQNILQYQENVSEITKTNSRLKIKVHVLKEKLKILQNELNEKDNDININTDRLNYIDTLLTKNREMKIDMKFTQAEMIELYRKLDEYEQDNNQMVSSMKNLLDISNEIEKYIKPDISKCNQNISDLNDVKCNFIKKYFSKIASSDSPTLAQELEKKFSNIKLMLSNS</sequence>
<comment type="caution">
    <text evidence="2">The sequence shown here is derived from an EMBL/GenBank/DDBJ whole genome shotgun (WGS) entry which is preliminary data.</text>
</comment>
<reference evidence="2 3" key="1">
    <citation type="submission" date="2016-04" db="EMBL/GenBank/DDBJ databases">
        <title>The genome of Intoshia linei affirms orthonectids as highly simplified spiralians.</title>
        <authorList>
            <person name="Mikhailov K.V."/>
            <person name="Slusarev G.S."/>
            <person name="Nikitin M.A."/>
            <person name="Logacheva M.D."/>
            <person name="Penin A."/>
            <person name="Aleoshin V."/>
            <person name="Panchin Y.V."/>
        </authorList>
    </citation>
    <scope>NUCLEOTIDE SEQUENCE [LARGE SCALE GENOMIC DNA]</scope>
    <source>
        <strain evidence="2">Intl2013</strain>
        <tissue evidence="2">Whole animal</tissue>
    </source>
</reference>
<name>A0A177B6L7_9BILA</name>
<keyword evidence="3" id="KW-1185">Reference proteome</keyword>
<accession>A0A177B6L7</accession>
<evidence type="ECO:0000313" key="2">
    <source>
        <dbReference type="EMBL" id="OAF69342.1"/>
    </source>
</evidence>
<evidence type="ECO:0000256" key="1">
    <source>
        <dbReference type="SAM" id="Coils"/>
    </source>
</evidence>
<dbReference type="Proteomes" id="UP000078046">
    <property type="component" value="Unassembled WGS sequence"/>
</dbReference>
<organism evidence="2 3">
    <name type="scientific">Intoshia linei</name>
    <dbReference type="NCBI Taxonomy" id="1819745"/>
    <lineage>
        <taxon>Eukaryota</taxon>
        <taxon>Metazoa</taxon>
        <taxon>Spiralia</taxon>
        <taxon>Lophotrochozoa</taxon>
        <taxon>Mesozoa</taxon>
        <taxon>Orthonectida</taxon>
        <taxon>Rhopaluridae</taxon>
        <taxon>Intoshia</taxon>
    </lineage>
</organism>